<organism evidence="2 3">
    <name type="scientific">Sphaerosporella brunnea</name>
    <dbReference type="NCBI Taxonomy" id="1250544"/>
    <lineage>
        <taxon>Eukaryota</taxon>
        <taxon>Fungi</taxon>
        <taxon>Dikarya</taxon>
        <taxon>Ascomycota</taxon>
        <taxon>Pezizomycotina</taxon>
        <taxon>Pezizomycetes</taxon>
        <taxon>Pezizales</taxon>
        <taxon>Pyronemataceae</taxon>
        <taxon>Sphaerosporella</taxon>
    </lineage>
</organism>
<protein>
    <submittedName>
        <fullName evidence="2">Uncharacterized protein</fullName>
    </submittedName>
</protein>
<dbReference type="EMBL" id="VXIS01000205">
    <property type="protein sequence ID" value="KAA8896911.1"/>
    <property type="molecule type" value="Genomic_DNA"/>
</dbReference>
<name>A0A5J5EN93_9PEZI</name>
<dbReference type="Proteomes" id="UP000326924">
    <property type="component" value="Unassembled WGS sequence"/>
</dbReference>
<proteinExistence type="predicted"/>
<keyword evidence="3" id="KW-1185">Reference proteome</keyword>
<gene>
    <name evidence="2" type="ORF">FN846DRAFT_893173</name>
</gene>
<evidence type="ECO:0000313" key="3">
    <source>
        <dbReference type="Proteomes" id="UP000326924"/>
    </source>
</evidence>
<accession>A0A5J5EN93</accession>
<dbReference type="AlphaFoldDB" id="A0A5J5EN93"/>
<feature type="region of interest" description="Disordered" evidence="1">
    <location>
        <begin position="181"/>
        <end position="204"/>
    </location>
</feature>
<evidence type="ECO:0000256" key="1">
    <source>
        <dbReference type="SAM" id="MobiDB-lite"/>
    </source>
</evidence>
<evidence type="ECO:0000313" key="2">
    <source>
        <dbReference type="EMBL" id="KAA8896911.1"/>
    </source>
</evidence>
<comment type="caution">
    <text evidence="2">The sequence shown here is derived from an EMBL/GenBank/DDBJ whole genome shotgun (WGS) entry which is preliminary data.</text>
</comment>
<sequence length="204" mass="21246">MHTPHFDLLGNESEDAVCSTANCLWKWQLLLPDGRVSASGFVGPRVFLNLLNRSAEPAASASAIPPDSSSSWGLSRAAVAAAPDGHRTAHLVSAAPVAACTEYPTVYVPCGLSALADMRAAEVQVDPAAVISDRASCGNSEACYTCLASSLWAGFKARGRISEGLHQGYFAARNAGSAGTYEHDEIAPDSPTKRPVATTVRTAS</sequence>
<dbReference type="InParanoid" id="A0A5J5EN93"/>
<reference evidence="2 3" key="1">
    <citation type="submission" date="2019-09" db="EMBL/GenBank/DDBJ databases">
        <title>Draft genome of the ectomycorrhizal ascomycete Sphaerosporella brunnea.</title>
        <authorList>
            <consortium name="DOE Joint Genome Institute"/>
            <person name="Benucci G.M."/>
            <person name="Marozzi G."/>
            <person name="Antonielli L."/>
            <person name="Sanchez S."/>
            <person name="Marco P."/>
            <person name="Wang X."/>
            <person name="Falini L.B."/>
            <person name="Barry K."/>
            <person name="Haridas S."/>
            <person name="Lipzen A."/>
            <person name="Labutti K."/>
            <person name="Grigoriev I.V."/>
            <person name="Murat C."/>
            <person name="Martin F."/>
            <person name="Albertini E."/>
            <person name="Donnini D."/>
            <person name="Bonito G."/>
        </authorList>
    </citation>
    <scope>NUCLEOTIDE SEQUENCE [LARGE SCALE GENOMIC DNA]</scope>
    <source>
        <strain evidence="2 3">Sb_GMNB300</strain>
    </source>
</reference>